<name>A0ABT0NCZ8_9GAMM</name>
<evidence type="ECO:0000256" key="1">
    <source>
        <dbReference type="SAM" id="SignalP"/>
    </source>
</evidence>
<sequence>MRMMNTKFMLSLVAAAVTASTFSAQAAQEDGVKFGGSVRANYHWVDDKDTSADKGGEFKFDVVTAKVSAKQGDFGLEAEYRFTGSDDFLKYGYGYYNINPDMQLQLGVAMVPFGNPNVASNSWWMSIGYYMGFEEDYDTGVKLVYKKNGWATDIAYFNGAEYSANVYKKYAGDIATGEVGGNEYHNEERNQFNLRQTYTVEHHGGSTTFGGSVQYGQLYNSLTNNSGDRHAFALHMSTNYQGWNFTAQAISYEFDAADAQKGTEHMIAFAQGGSLLETADKGQLYTFNVAKTIATDFGSVKLYNDFNVMTPDVEDESFKNSYQNVTGAAITAGPTYSSIDLSFGKNMWGSSLAASGIGLNDGVNEWDARINVNVGYYF</sequence>
<evidence type="ECO:0008006" key="4">
    <source>
        <dbReference type="Google" id="ProtNLM"/>
    </source>
</evidence>
<keyword evidence="3" id="KW-1185">Reference proteome</keyword>
<dbReference type="Proteomes" id="UP001202831">
    <property type="component" value="Unassembled WGS sequence"/>
</dbReference>
<protein>
    <recommendedName>
        <fullName evidence="4">Outer membrane beta barrel protein</fullName>
    </recommendedName>
</protein>
<keyword evidence="1" id="KW-0732">Signal</keyword>
<reference evidence="2 3" key="1">
    <citation type="submission" date="2022-01" db="EMBL/GenBank/DDBJ databases">
        <title>Whole genome-based taxonomy of the Shewanellaceae.</title>
        <authorList>
            <person name="Martin-Rodriguez A.J."/>
        </authorList>
    </citation>
    <scope>NUCLEOTIDE SEQUENCE [LARGE SCALE GENOMIC DNA]</scope>
    <source>
        <strain evidence="2 3">DSM 21332</strain>
    </source>
</reference>
<dbReference type="Gene3D" id="2.40.160.10">
    <property type="entry name" value="Porin"/>
    <property type="match status" value="1"/>
</dbReference>
<dbReference type="SUPFAM" id="SSF56935">
    <property type="entry name" value="Porins"/>
    <property type="match status" value="1"/>
</dbReference>
<dbReference type="EMBL" id="JAKIKT010000012">
    <property type="protein sequence ID" value="MCL2916232.1"/>
    <property type="molecule type" value="Genomic_DNA"/>
</dbReference>
<evidence type="ECO:0000313" key="2">
    <source>
        <dbReference type="EMBL" id="MCL2916232.1"/>
    </source>
</evidence>
<organism evidence="2 3">
    <name type="scientific">Shewanella corallii</name>
    <dbReference type="NCBI Taxonomy" id="560080"/>
    <lineage>
        <taxon>Bacteria</taxon>
        <taxon>Pseudomonadati</taxon>
        <taxon>Pseudomonadota</taxon>
        <taxon>Gammaproteobacteria</taxon>
        <taxon>Alteromonadales</taxon>
        <taxon>Shewanellaceae</taxon>
        <taxon>Shewanella</taxon>
    </lineage>
</organism>
<dbReference type="RefSeq" id="WP_249250816.1">
    <property type="nucleotide sequence ID" value="NZ_JAKIKT010000012.1"/>
</dbReference>
<feature type="signal peptide" evidence="1">
    <location>
        <begin position="1"/>
        <end position="26"/>
    </location>
</feature>
<dbReference type="InterPro" id="IPR023614">
    <property type="entry name" value="Porin_dom_sf"/>
</dbReference>
<proteinExistence type="predicted"/>
<accession>A0ABT0NCZ8</accession>
<evidence type="ECO:0000313" key="3">
    <source>
        <dbReference type="Proteomes" id="UP001202831"/>
    </source>
</evidence>
<gene>
    <name evidence="2" type="ORF">L2725_21075</name>
</gene>
<comment type="caution">
    <text evidence="2">The sequence shown here is derived from an EMBL/GenBank/DDBJ whole genome shotgun (WGS) entry which is preliminary data.</text>
</comment>
<feature type="chain" id="PRO_5046546091" description="Outer membrane beta barrel protein" evidence="1">
    <location>
        <begin position="27"/>
        <end position="378"/>
    </location>
</feature>